<comment type="caution">
    <text evidence="1">The sequence shown here is derived from an EMBL/GenBank/DDBJ whole genome shotgun (WGS) entry which is preliminary data.</text>
</comment>
<name>A0AAJ3DC84_WEICO</name>
<protein>
    <recommendedName>
        <fullName evidence="3">Phage protein</fullName>
    </recommendedName>
</protein>
<sequence>MAIKIQVSNTVIPVEIGNVKFDYDYADKNLEEAKKKLEAVDIPTDIDDEDDVTLEQEREILRPIVDGILGEGIFDKLYAQTPSTTDVFGYTMQALDGIMDERAKKSGSEQIKKFEAMRNKRKGK</sequence>
<gene>
    <name evidence="1" type="ORF">GTU77_08290</name>
</gene>
<evidence type="ECO:0000313" key="2">
    <source>
        <dbReference type="Proteomes" id="UP000719917"/>
    </source>
</evidence>
<proteinExistence type="predicted"/>
<evidence type="ECO:0008006" key="3">
    <source>
        <dbReference type="Google" id="ProtNLM"/>
    </source>
</evidence>
<dbReference type="Proteomes" id="UP000719917">
    <property type="component" value="Unassembled WGS sequence"/>
</dbReference>
<reference evidence="1" key="1">
    <citation type="submission" date="2020-01" db="EMBL/GenBank/DDBJ databases">
        <title>First Reported Case and Whole Genome of Weissella confusa in an Equid.</title>
        <authorList>
            <person name="Little S.V."/>
            <person name="Lawhon S.D."/>
        </authorList>
    </citation>
    <scope>NUCLEOTIDE SEQUENCE</scope>
    <source>
        <strain evidence="1">718955</strain>
    </source>
</reference>
<dbReference type="RefSeq" id="WP_161691374.1">
    <property type="nucleotide sequence ID" value="NZ_JAAAMQ010000020.1"/>
</dbReference>
<dbReference type="EMBL" id="JAAAMQ010000020">
    <property type="protein sequence ID" value="NBA12208.1"/>
    <property type="molecule type" value="Genomic_DNA"/>
</dbReference>
<organism evidence="1 2">
    <name type="scientific">Weissella confusa</name>
    <name type="common">Lactobacillus confusus</name>
    <dbReference type="NCBI Taxonomy" id="1583"/>
    <lineage>
        <taxon>Bacteria</taxon>
        <taxon>Bacillati</taxon>
        <taxon>Bacillota</taxon>
        <taxon>Bacilli</taxon>
        <taxon>Lactobacillales</taxon>
        <taxon>Lactobacillaceae</taxon>
        <taxon>Weissella</taxon>
    </lineage>
</organism>
<accession>A0AAJ3DC84</accession>
<dbReference type="AlphaFoldDB" id="A0AAJ3DC84"/>
<evidence type="ECO:0000313" key="1">
    <source>
        <dbReference type="EMBL" id="NBA12208.1"/>
    </source>
</evidence>